<name>A0A926EXP6_9FIRM</name>
<evidence type="ECO:0000256" key="1">
    <source>
        <dbReference type="SAM" id="Phobius"/>
    </source>
</evidence>
<dbReference type="RefSeq" id="WP_249323077.1">
    <property type="nucleotide sequence ID" value="NZ_JACRTK010000001.1"/>
</dbReference>
<comment type="caution">
    <text evidence="2">The sequence shown here is derived from an EMBL/GenBank/DDBJ whole genome shotgun (WGS) entry which is preliminary data.</text>
</comment>
<evidence type="ECO:0008006" key="4">
    <source>
        <dbReference type="Google" id="ProtNLM"/>
    </source>
</evidence>
<keyword evidence="1" id="KW-0812">Transmembrane</keyword>
<feature type="transmembrane region" description="Helical" evidence="1">
    <location>
        <begin position="79"/>
        <end position="99"/>
    </location>
</feature>
<keyword evidence="3" id="KW-1185">Reference proteome</keyword>
<feature type="transmembrane region" description="Helical" evidence="1">
    <location>
        <begin position="165"/>
        <end position="185"/>
    </location>
</feature>
<accession>A0A926EXP6</accession>
<dbReference type="AlphaFoldDB" id="A0A926EXP6"/>
<evidence type="ECO:0000313" key="2">
    <source>
        <dbReference type="EMBL" id="MBC8590258.1"/>
    </source>
</evidence>
<keyword evidence="1" id="KW-1133">Transmembrane helix</keyword>
<dbReference type="EMBL" id="JACRTK010000001">
    <property type="protein sequence ID" value="MBC8590258.1"/>
    <property type="molecule type" value="Genomic_DNA"/>
</dbReference>
<evidence type="ECO:0000313" key="3">
    <source>
        <dbReference type="Proteomes" id="UP000601522"/>
    </source>
</evidence>
<protein>
    <recommendedName>
        <fullName evidence="4">Peptidase M50 domain-containing protein</fullName>
    </recommendedName>
</protein>
<feature type="transmembrane region" description="Helical" evidence="1">
    <location>
        <begin position="21"/>
        <end position="43"/>
    </location>
</feature>
<gene>
    <name evidence="2" type="ORF">H8689_03765</name>
</gene>
<proteinExistence type="predicted"/>
<dbReference type="Proteomes" id="UP000601522">
    <property type="component" value="Unassembled WGS sequence"/>
</dbReference>
<keyword evidence="1" id="KW-0472">Membrane</keyword>
<sequence length="386" mass="44210">MDKRKRKESIKTKKKGKFLGTILFILVFGSIGFFMGYLSETYFEGQNPIGELSNIYILVLMTFVVYISHIIIHEAGHLVFGLMTGYSFISFRIGSFTIVKEDNKLKIKRFNIPGTAGQCLMMPPEMIEGEFPFIIYNLGGALANLIISFIGILALIYIKGISSSLYAILFLSSSIGIITGLTNAIPMKISGVSNDGYNILSMIRDEEAKRGFYVQLKVNGLLTKGIRAKDMSVETFQLKEGADVSNPLNTSMKLMEYNWYLDNMDLENAKECINSLIPYMDRIMPLYVNEINIERMFLELVGDCNRDFIDNLYDKNLKKYIKASKFMIGKKRFLMAYEAFYNEDKDKALEYYEEIKRLAKKYPIKADADMEIMLVDWVKDKININI</sequence>
<organism evidence="2 3">
    <name type="scientific">Wansuia hejianensis</name>
    <dbReference type="NCBI Taxonomy" id="2763667"/>
    <lineage>
        <taxon>Bacteria</taxon>
        <taxon>Bacillati</taxon>
        <taxon>Bacillota</taxon>
        <taxon>Clostridia</taxon>
        <taxon>Lachnospirales</taxon>
        <taxon>Lachnospiraceae</taxon>
        <taxon>Wansuia</taxon>
    </lineage>
</organism>
<feature type="transmembrane region" description="Helical" evidence="1">
    <location>
        <begin position="133"/>
        <end position="158"/>
    </location>
</feature>
<feature type="transmembrane region" description="Helical" evidence="1">
    <location>
        <begin position="55"/>
        <end position="72"/>
    </location>
</feature>
<reference evidence="2 3" key="1">
    <citation type="submission" date="2020-08" db="EMBL/GenBank/DDBJ databases">
        <title>Genome public.</title>
        <authorList>
            <person name="Liu C."/>
            <person name="Sun Q."/>
        </authorList>
    </citation>
    <scope>NUCLEOTIDE SEQUENCE [LARGE SCALE GENOMIC DNA]</scope>
    <source>
        <strain evidence="2 3">NSJ-26</strain>
    </source>
</reference>